<keyword evidence="2" id="KW-0812">Transmembrane</keyword>
<reference evidence="3 4" key="1">
    <citation type="submission" date="2015-12" db="EMBL/GenBank/DDBJ databases">
        <title>The genome of Folsomia candida.</title>
        <authorList>
            <person name="Faddeeva A."/>
            <person name="Derks M.F."/>
            <person name="Anvar Y."/>
            <person name="Smit S."/>
            <person name="Van Straalen N."/>
            <person name="Roelofs D."/>
        </authorList>
    </citation>
    <scope>NUCLEOTIDE SEQUENCE [LARGE SCALE GENOMIC DNA]</scope>
    <source>
        <strain evidence="3 4">VU population</strain>
        <tissue evidence="3">Whole body</tissue>
    </source>
</reference>
<evidence type="ECO:0000313" key="4">
    <source>
        <dbReference type="Proteomes" id="UP000198287"/>
    </source>
</evidence>
<protein>
    <submittedName>
        <fullName evidence="3">Uncharacterized protein</fullName>
    </submittedName>
</protein>
<name>A0A226E4Z1_FOLCA</name>
<evidence type="ECO:0000313" key="3">
    <source>
        <dbReference type="EMBL" id="OXA51961.1"/>
    </source>
</evidence>
<evidence type="ECO:0000256" key="2">
    <source>
        <dbReference type="SAM" id="Phobius"/>
    </source>
</evidence>
<feature type="transmembrane region" description="Helical" evidence="2">
    <location>
        <begin position="58"/>
        <end position="79"/>
    </location>
</feature>
<feature type="compositionally biased region" description="Low complexity" evidence="1">
    <location>
        <begin position="30"/>
        <end position="39"/>
    </location>
</feature>
<dbReference type="AlphaFoldDB" id="A0A226E4Z1"/>
<feature type="region of interest" description="Disordered" evidence="1">
    <location>
        <begin position="205"/>
        <end position="258"/>
    </location>
</feature>
<dbReference type="EMBL" id="LNIX01000007">
    <property type="protein sequence ID" value="OXA51961.1"/>
    <property type="molecule type" value="Genomic_DNA"/>
</dbReference>
<sequence>MSHSEKNHWDVWSADPDSEDFDQHHGHRVSSPPSYGHGSPSEGGASCFRTWLKTATNFPFLIVFIILVVCVSSLLLPMVKSLWQFIVSQCQRELGYQDRRIFFEPVFSKESGIPTGAALEYKYPKDDRNVSILFRPADKGKVRFDLIQRDIPDKKPQSTGLIGRIMDEYQDLLSCPEDEVATKHSNRKMINYTAEFYPIPRLYETRKPPGGFHDPGLPPPPPPGGGGRGGGTNNLMPSSPYRDLWSPPNTGIPHTRPGFFSAPRHQYYESTPGNQVPTYSDLDYNVINRRNGTTNFDTTYQSSHIWNNNNPNQGRQFTPSMRNGYTRNSGIIYGDFL</sequence>
<organism evidence="3 4">
    <name type="scientific">Folsomia candida</name>
    <name type="common">Springtail</name>
    <dbReference type="NCBI Taxonomy" id="158441"/>
    <lineage>
        <taxon>Eukaryota</taxon>
        <taxon>Metazoa</taxon>
        <taxon>Ecdysozoa</taxon>
        <taxon>Arthropoda</taxon>
        <taxon>Hexapoda</taxon>
        <taxon>Collembola</taxon>
        <taxon>Entomobryomorpha</taxon>
        <taxon>Isotomoidea</taxon>
        <taxon>Isotomidae</taxon>
        <taxon>Proisotominae</taxon>
        <taxon>Folsomia</taxon>
    </lineage>
</organism>
<gene>
    <name evidence="3" type="ORF">Fcan01_13798</name>
</gene>
<comment type="caution">
    <text evidence="3">The sequence shown here is derived from an EMBL/GenBank/DDBJ whole genome shotgun (WGS) entry which is preliminary data.</text>
</comment>
<keyword evidence="2" id="KW-0472">Membrane</keyword>
<feature type="region of interest" description="Disordered" evidence="1">
    <location>
        <begin position="18"/>
        <end position="39"/>
    </location>
</feature>
<proteinExistence type="predicted"/>
<keyword evidence="2" id="KW-1133">Transmembrane helix</keyword>
<evidence type="ECO:0000256" key="1">
    <source>
        <dbReference type="SAM" id="MobiDB-lite"/>
    </source>
</evidence>
<dbReference type="Proteomes" id="UP000198287">
    <property type="component" value="Unassembled WGS sequence"/>
</dbReference>
<keyword evidence="4" id="KW-1185">Reference proteome</keyword>
<accession>A0A226E4Z1</accession>